<dbReference type="PROSITE" id="PS51419">
    <property type="entry name" value="RAB"/>
    <property type="match status" value="1"/>
</dbReference>
<dbReference type="GeneID" id="27314010"/>
<evidence type="ECO:0000313" key="4">
    <source>
        <dbReference type="Proteomes" id="UP000053259"/>
    </source>
</evidence>
<dbReference type="SMART" id="SM00175">
    <property type="entry name" value="RAB"/>
    <property type="match status" value="1"/>
</dbReference>
<evidence type="ECO:0000256" key="2">
    <source>
        <dbReference type="ARBA" id="ARBA00023134"/>
    </source>
</evidence>
<organism evidence="3 4">
    <name type="scientific">Verruconis gallopava</name>
    <dbReference type="NCBI Taxonomy" id="253628"/>
    <lineage>
        <taxon>Eukaryota</taxon>
        <taxon>Fungi</taxon>
        <taxon>Dikarya</taxon>
        <taxon>Ascomycota</taxon>
        <taxon>Pezizomycotina</taxon>
        <taxon>Dothideomycetes</taxon>
        <taxon>Pleosporomycetidae</taxon>
        <taxon>Venturiales</taxon>
        <taxon>Sympoventuriaceae</taxon>
        <taxon>Verruconis</taxon>
    </lineage>
</organism>
<keyword evidence="4" id="KW-1185">Reference proteome</keyword>
<dbReference type="HOGENOM" id="CLU_041217_21_4_1"/>
<dbReference type="InterPro" id="IPR001806">
    <property type="entry name" value="Small_GTPase"/>
</dbReference>
<sequence length="201" mass="22521">MDDLDDKTVTILLLGDSDVGKSTFLSRLSLGRRAPPDGKLPALRDFDQPFVFNVKMYNRPYRFEFYDTASPQNYTLIQPDVLVLCFDISNRKTLYSLKTTWKGTVDGHFNKSEKVPVIVVGLKRDLRREWTEQERSSGVLGQSIMPQEGLRVAQEMRADRYAECSAVTGELCQEVLEDISRTAALTTTDAGGRTPGGCNAM</sequence>
<dbReference type="PROSITE" id="PS51420">
    <property type="entry name" value="RHO"/>
    <property type="match status" value="1"/>
</dbReference>
<dbReference type="Proteomes" id="UP000053259">
    <property type="component" value="Unassembled WGS sequence"/>
</dbReference>
<dbReference type="Gene3D" id="3.40.50.300">
    <property type="entry name" value="P-loop containing nucleotide triphosphate hydrolases"/>
    <property type="match status" value="1"/>
</dbReference>
<protein>
    <submittedName>
        <fullName evidence="3">Uncharacterized protein</fullName>
    </submittedName>
</protein>
<keyword evidence="2" id="KW-0342">GTP-binding</keyword>
<dbReference type="GO" id="GO:0007264">
    <property type="term" value="P:small GTPase-mediated signal transduction"/>
    <property type="evidence" value="ECO:0007669"/>
    <property type="project" value="InterPro"/>
</dbReference>
<dbReference type="PRINTS" id="PR00449">
    <property type="entry name" value="RASTRNSFRMNG"/>
</dbReference>
<name>A0A0D1YPP2_9PEZI</name>
<dbReference type="AlphaFoldDB" id="A0A0D1YPP2"/>
<evidence type="ECO:0000313" key="3">
    <source>
        <dbReference type="EMBL" id="KIW02587.1"/>
    </source>
</evidence>
<dbReference type="Pfam" id="PF00071">
    <property type="entry name" value="Ras"/>
    <property type="match status" value="1"/>
</dbReference>
<dbReference type="OrthoDB" id="25896at2759"/>
<dbReference type="SMART" id="SM00173">
    <property type="entry name" value="RAS"/>
    <property type="match status" value="1"/>
</dbReference>
<dbReference type="PANTHER" id="PTHR24072">
    <property type="entry name" value="RHO FAMILY GTPASE"/>
    <property type="match status" value="1"/>
</dbReference>
<dbReference type="STRING" id="253628.A0A0D1YPP2"/>
<evidence type="ECO:0000256" key="1">
    <source>
        <dbReference type="ARBA" id="ARBA00022741"/>
    </source>
</evidence>
<reference evidence="3 4" key="1">
    <citation type="submission" date="2015-01" db="EMBL/GenBank/DDBJ databases">
        <title>The Genome Sequence of Ochroconis gallopava CBS43764.</title>
        <authorList>
            <consortium name="The Broad Institute Genomics Platform"/>
            <person name="Cuomo C."/>
            <person name="de Hoog S."/>
            <person name="Gorbushina A."/>
            <person name="Stielow B."/>
            <person name="Teixiera M."/>
            <person name="Abouelleil A."/>
            <person name="Chapman S.B."/>
            <person name="Priest M."/>
            <person name="Young S.K."/>
            <person name="Wortman J."/>
            <person name="Nusbaum C."/>
            <person name="Birren B."/>
        </authorList>
    </citation>
    <scope>NUCLEOTIDE SEQUENCE [LARGE SCALE GENOMIC DNA]</scope>
    <source>
        <strain evidence="3 4">CBS 43764</strain>
    </source>
</reference>
<gene>
    <name evidence="3" type="ORF">PV09_06037</name>
</gene>
<accession>A0A0D1YPP2</accession>
<dbReference type="RefSeq" id="XP_016212456.1">
    <property type="nucleotide sequence ID" value="XM_016359620.1"/>
</dbReference>
<dbReference type="GO" id="GO:0003924">
    <property type="term" value="F:GTPase activity"/>
    <property type="evidence" value="ECO:0007669"/>
    <property type="project" value="InterPro"/>
</dbReference>
<dbReference type="InParanoid" id="A0A0D1YPP2"/>
<dbReference type="EMBL" id="KN847548">
    <property type="protein sequence ID" value="KIW02587.1"/>
    <property type="molecule type" value="Genomic_DNA"/>
</dbReference>
<proteinExistence type="predicted"/>
<dbReference type="InterPro" id="IPR003578">
    <property type="entry name" value="Small_GTPase_Rho"/>
</dbReference>
<keyword evidence="1" id="KW-0547">Nucleotide-binding</keyword>
<dbReference type="SUPFAM" id="SSF52540">
    <property type="entry name" value="P-loop containing nucleoside triphosphate hydrolases"/>
    <property type="match status" value="1"/>
</dbReference>
<dbReference type="InterPro" id="IPR027417">
    <property type="entry name" value="P-loop_NTPase"/>
</dbReference>
<dbReference type="VEuPathDB" id="FungiDB:PV09_06037"/>
<dbReference type="SMART" id="SM00174">
    <property type="entry name" value="RHO"/>
    <property type="match status" value="1"/>
</dbReference>
<dbReference type="GO" id="GO:0005525">
    <property type="term" value="F:GTP binding"/>
    <property type="evidence" value="ECO:0007669"/>
    <property type="project" value="UniProtKB-KW"/>
</dbReference>